<evidence type="ECO:0000256" key="1">
    <source>
        <dbReference type="SAM" id="MobiDB-lite"/>
    </source>
</evidence>
<sequence length="174" mass="19259">MHANGSSSKRLPGRLFSGARKTIARKVLVAKFDKPQAALQQTCHSQSQPNNSEHAQNPERQAAATYPNNGLQQHNSSPLYEDATKKPTTLASREYTRAVELQLTLIQGDDSMQRQLRIWERFAHTAWDSPASEKAQRRRRAATSGSSPGAQDVQPARTHFAPGRRPEDPGLPTP</sequence>
<keyword evidence="3" id="KW-1185">Reference proteome</keyword>
<name>A0A163GZ23_DIDRA</name>
<organism evidence="2 3">
    <name type="scientific">Didymella rabiei</name>
    <name type="common">Chickpea ascochyta blight fungus</name>
    <name type="synonym">Mycosphaerella rabiei</name>
    <dbReference type="NCBI Taxonomy" id="5454"/>
    <lineage>
        <taxon>Eukaryota</taxon>
        <taxon>Fungi</taxon>
        <taxon>Dikarya</taxon>
        <taxon>Ascomycota</taxon>
        <taxon>Pezizomycotina</taxon>
        <taxon>Dothideomycetes</taxon>
        <taxon>Pleosporomycetidae</taxon>
        <taxon>Pleosporales</taxon>
        <taxon>Pleosporineae</taxon>
        <taxon>Didymellaceae</taxon>
        <taxon>Ascochyta</taxon>
    </lineage>
</organism>
<accession>A0A163GZ23</accession>
<evidence type="ECO:0000313" key="2">
    <source>
        <dbReference type="EMBL" id="KZM25077.1"/>
    </source>
</evidence>
<proteinExistence type="predicted"/>
<dbReference type="Proteomes" id="UP000076837">
    <property type="component" value="Unassembled WGS sequence"/>
</dbReference>
<dbReference type="AlphaFoldDB" id="A0A163GZ23"/>
<dbReference type="EMBL" id="JYNV01000141">
    <property type="protein sequence ID" value="KZM25077.1"/>
    <property type="molecule type" value="Genomic_DNA"/>
</dbReference>
<gene>
    <name evidence="2" type="ORF">ST47_g3766</name>
</gene>
<feature type="region of interest" description="Disordered" evidence="1">
    <location>
        <begin position="126"/>
        <end position="174"/>
    </location>
</feature>
<protein>
    <submittedName>
        <fullName evidence="2">Uncharacterized protein</fullName>
    </submittedName>
</protein>
<feature type="compositionally biased region" description="Polar residues" evidence="1">
    <location>
        <begin position="38"/>
        <end position="59"/>
    </location>
</feature>
<reference evidence="2 3" key="1">
    <citation type="journal article" date="2016" name="Sci. Rep.">
        <title>Draft genome sequencing and secretome analysis of fungal phytopathogen Ascochyta rabiei provides insight into the necrotrophic effector repertoire.</title>
        <authorList>
            <person name="Verma S."/>
            <person name="Gazara R.K."/>
            <person name="Nizam S."/>
            <person name="Parween S."/>
            <person name="Chattopadhyay D."/>
            <person name="Verma P.K."/>
        </authorList>
    </citation>
    <scope>NUCLEOTIDE SEQUENCE [LARGE SCALE GENOMIC DNA]</scope>
    <source>
        <strain evidence="2 3">ArDII</strain>
    </source>
</reference>
<feature type="compositionally biased region" description="Polar residues" evidence="1">
    <location>
        <begin position="66"/>
        <end position="78"/>
    </location>
</feature>
<evidence type="ECO:0000313" key="3">
    <source>
        <dbReference type="Proteomes" id="UP000076837"/>
    </source>
</evidence>
<feature type="region of interest" description="Disordered" evidence="1">
    <location>
        <begin position="37"/>
        <end position="91"/>
    </location>
</feature>
<comment type="caution">
    <text evidence="2">The sequence shown here is derived from an EMBL/GenBank/DDBJ whole genome shotgun (WGS) entry which is preliminary data.</text>
</comment>